<protein>
    <submittedName>
        <fullName evidence="1">Uncharacterized protein</fullName>
    </submittedName>
</protein>
<name>U5NG83_9MOLU</name>
<proteinExistence type="predicted"/>
<evidence type="ECO:0000313" key="1">
    <source>
        <dbReference type="EMBL" id="AGX89209.1"/>
    </source>
</evidence>
<reference evidence="1 2" key="1">
    <citation type="journal article" date="2013" name="Genome Announc.">
        <title>Genome Sequence of Mycoplasma parvum (Formerly Eperythrozoon parvum), a Diminutive Hemoplasma of the Pig.</title>
        <authorList>
            <person name="do Nascimento N.C."/>
            <person name="Dos Santos A.P."/>
            <person name="Chu Y."/>
            <person name="Guimaraes A.M."/>
            <person name="Pagliaro A."/>
            <person name="Messick J.B."/>
        </authorList>
    </citation>
    <scope>NUCLEOTIDE SEQUENCE [LARGE SCALE GENOMIC DNA]</scope>
    <source>
        <strain evidence="1 2">Indiana</strain>
    </source>
</reference>
<accession>U5NG83</accession>
<gene>
    <name evidence="1" type="ORF">PRV_02360</name>
</gene>
<dbReference type="HOGENOM" id="CLU_3236317_0_0_14"/>
<dbReference type="KEGG" id="mpv:PRV_02360"/>
<dbReference type="PATRIC" id="fig|1403316.3.peg.439"/>
<dbReference type="Proteomes" id="UP000017119">
    <property type="component" value="Chromosome"/>
</dbReference>
<organism evidence="1 2">
    <name type="scientific">Mycoplasma parvum str. Indiana</name>
    <dbReference type="NCBI Taxonomy" id="1403316"/>
    <lineage>
        <taxon>Bacteria</taxon>
        <taxon>Bacillati</taxon>
        <taxon>Mycoplasmatota</taxon>
        <taxon>Mollicutes</taxon>
        <taxon>Mycoplasmataceae</taxon>
        <taxon>Mycoplasma</taxon>
    </lineage>
</organism>
<evidence type="ECO:0000313" key="2">
    <source>
        <dbReference type="Proteomes" id="UP000017119"/>
    </source>
</evidence>
<keyword evidence="2" id="KW-1185">Reference proteome</keyword>
<sequence>MEIQSPLIIFLDKNLKKIYLKWFLKKIFLSNYLSYWETSEKIE</sequence>
<dbReference type="AlphaFoldDB" id="U5NG83"/>
<dbReference type="EMBL" id="CP006771">
    <property type="protein sequence ID" value="AGX89209.1"/>
    <property type="molecule type" value="Genomic_DNA"/>
</dbReference>